<name>A0AA40FW15_9HYME</name>
<proteinExistence type="predicted"/>
<organism evidence="2 3">
    <name type="scientific">Melipona bicolor</name>
    <dbReference type="NCBI Taxonomy" id="60889"/>
    <lineage>
        <taxon>Eukaryota</taxon>
        <taxon>Metazoa</taxon>
        <taxon>Ecdysozoa</taxon>
        <taxon>Arthropoda</taxon>
        <taxon>Hexapoda</taxon>
        <taxon>Insecta</taxon>
        <taxon>Pterygota</taxon>
        <taxon>Neoptera</taxon>
        <taxon>Endopterygota</taxon>
        <taxon>Hymenoptera</taxon>
        <taxon>Apocrita</taxon>
        <taxon>Aculeata</taxon>
        <taxon>Apoidea</taxon>
        <taxon>Anthophila</taxon>
        <taxon>Apidae</taxon>
        <taxon>Melipona</taxon>
    </lineage>
</organism>
<gene>
    <name evidence="2" type="ORF">K0M31_005061</name>
</gene>
<feature type="region of interest" description="Disordered" evidence="1">
    <location>
        <begin position="31"/>
        <end position="75"/>
    </location>
</feature>
<dbReference type="EMBL" id="JAHYIQ010000014">
    <property type="protein sequence ID" value="KAK1126423.1"/>
    <property type="molecule type" value="Genomic_DNA"/>
</dbReference>
<evidence type="ECO:0000313" key="2">
    <source>
        <dbReference type="EMBL" id="KAK1126423.1"/>
    </source>
</evidence>
<dbReference type="Proteomes" id="UP001177670">
    <property type="component" value="Unassembled WGS sequence"/>
</dbReference>
<evidence type="ECO:0000313" key="3">
    <source>
        <dbReference type="Proteomes" id="UP001177670"/>
    </source>
</evidence>
<dbReference type="AlphaFoldDB" id="A0AA40FW15"/>
<feature type="region of interest" description="Disordered" evidence="1">
    <location>
        <begin position="126"/>
        <end position="164"/>
    </location>
</feature>
<evidence type="ECO:0000256" key="1">
    <source>
        <dbReference type="SAM" id="MobiDB-lite"/>
    </source>
</evidence>
<accession>A0AA40FW15</accession>
<protein>
    <submittedName>
        <fullName evidence="2">Uncharacterized protein</fullName>
    </submittedName>
</protein>
<comment type="caution">
    <text evidence="2">The sequence shown here is derived from an EMBL/GenBank/DDBJ whole genome shotgun (WGS) entry which is preliminary data.</text>
</comment>
<keyword evidence="3" id="KW-1185">Reference proteome</keyword>
<sequence>MSLGSFVAGGEKADNKRSVVTAPCMRPCSPSSRIEGNSWIGKSKNPAGLATSRGKTAIRRGGGVTGRMEGFPSNEFCKNPQTRFVQGAGQMVAGGGAHNRITNDFTSGDPQGRHIDTIGGRYAAGNASRINRERSGHPAPFHSVRSNANDEDESRSWRSGVTSS</sequence>
<reference evidence="2" key="1">
    <citation type="submission" date="2021-10" db="EMBL/GenBank/DDBJ databases">
        <title>Melipona bicolor Genome sequencing and assembly.</title>
        <authorList>
            <person name="Araujo N.S."/>
            <person name="Arias M.C."/>
        </authorList>
    </citation>
    <scope>NUCLEOTIDE SEQUENCE</scope>
    <source>
        <strain evidence="2">USP_2M_L1-L4_2017</strain>
        <tissue evidence="2">Whole body</tissue>
    </source>
</reference>